<dbReference type="RefSeq" id="WP_395807455.1">
    <property type="nucleotide sequence ID" value="NZ_CP043494.1"/>
</dbReference>
<accession>A0ABY9X276</accession>
<dbReference type="Pfam" id="PF05567">
    <property type="entry name" value="T4P_PilY1"/>
    <property type="match status" value="1"/>
</dbReference>
<name>A0ABY9X276_9BACT</name>
<evidence type="ECO:0000313" key="5">
    <source>
        <dbReference type="EMBL" id="WNG49497.1"/>
    </source>
</evidence>
<evidence type="ECO:0000256" key="2">
    <source>
        <dbReference type="ARBA" id="ARBA00022837"/>
    </source>
</evidence>
<keyword evidence="1" id="KW-0479">Metal-binding</keyword>
<dbReference type="Proteomes" id="UP001611383">
    <property type="component" value="Chromosome"/>
</dbReference>
<keyword evidence="6" id="KW-1185">Reference proteome</keyword>
<dbReference type="InterPro" id="IPR008707">
    <property type="entry name" value="B-propeller_PilY1"/>
</dbReference>
<feature type="signal peptide" evidence="3">
    <location>
        <begin position="1"/>
        <end position="24"/>
    </location>
</feature>
<reference evidence="5 6" key="1">
    <citation type="submission" date="2019-08" db="EMBL/GenBank/DDBJ databases">
        <title>Archangium and Cystobacter genomes.</title>
        <authorList>
            <person name="Chen I.-C.K."/>
            <person name="Wielgoss S."/>
        </authorList>
    </citation>
    <scope>NUCLEOTIDE SEQUENCE [LARGE SCALE GENOMIC DNA]</scope>
    <source>
        <strain evidence="5 6">Cbm 6</strain>
    </source>
</reference>
<dbReference type="InterPro" id="IPR036465">
    <property type="entry name" value="vWFA_dom_sf"/>
</dbReference>
<sequence>MFRKLTLCLVALLVVVLRADTAVAIDQAACCLPTTSRLDSLMNPTQGGDEKFFSRPGGPPNILFIIDTSGSMHAWPMTWPSTKGCSYDPINNLGYNKDETYPRLWTGLKTQSDDWFATSKYYDAPASGYGYNFKNPPVASSWTNTTDACSAMPKADRPLCQQCLDTEGYYVQSSSVRRVKGNFLNFYAPRDSGAVKVMADVIRDLREVRFGVMAFQTSNTNACWGKKSNNGAQCLCMSQSVGPTCDKSYPLDTSSVENNRNSVLNMLTNGDTGKGLAWDACNTPLADALYAAGYYFQSKDSPTPYTTLFGASHKTPSNKNNDFANTDGICFECGFNAIILLTDGEPYDEGKVIDLPSAIKNDTTQCEGCNTSSHLHKVAKFLWQNDLRADKEGVQSVATYTIGFSEDVYSSKLLQETARLGGGEFFPARSTSELKQAILDILDNINARNNAFSSAAVNSLQSQTSSQLAVVPRMFPTRNKGWLGKLYRYEQFNEFVLDEDRNGDKDLEDVFLTDKDGSVVAEDEDGVFRKVTGFSDSSGGKTQFGDVAEPYWEAGERIEKDGHVDRQIFTVTDNGKVKGGKDGLLNQDDALVRFDLKNLDELRQYLGVSGAPLCPTGSGVNYKPGYILDKMEYTPAKASELLNARSGAGSVLAPNPVTQAEFDRLCAALVIQYVRGQDLFDEDKDDSRWDTRPSALGDIFHSSPVVVSPPVDKFLCDLGVSTQCVRTLYANSKQLGMPATEFVPENLTIPSSCKPGAPLKAADGYDYYHYKQGMRERLILVGANDGMLHAFSDGVGSQDEASCNISYDPASEEGGKEVWAFIPSDLLPRLQDLLQGHAYYVDGDIMVRDIWADENNDGKKSANEFHTVAVVAEGRGGTHYFALDLQWTPDAKPRAVAPKFRWMFPQPCTDEAQRFGKTLFSLSPKAPPIGPVLMSAGQSNGLARDPSDPDKYSAERWVAMLSGGWSPAGEKGRGIYMVDVWNGKVDSRRDNLLWKWEYSPPGKAPNEAHKPREYMKYGFVAPVAMADYGANDKPRLDGFFDTAVVGDLGGQLWTLRFHEPGVIDSTGLVTNWSGARSFSMDRQDVAPSEEEDINRRSPFYYMTALGLQTDTNALRAFVGSGNRYSLLDDGVGTCRFDNPQACSKLGCSQTLVNYKMTRGTSEYQQMTNEWADGIYKSTKFTPWNDTSASFNYCGPQSNPSFIKATYENRDVKACPKLTGGKADYEFAHTSVECGQYALNVFDCRVKTAGNTLNMGDVDLKQPAATDSSIGKNRFFGVWVYGGSEDRIFDEDPGKFSSKLAASFDEKRLTDTGGANGSGDLRNVTEVTCKADGTCTCESGSTTCDSARPLARSEDAGWFYEYDGLEHKTASGSSLLASCTMWNSMHATSVTPPSNGKKSVACSGSYASKARLFQADFISGAPNCAAGLADQGLFARYQERDVIAPPPDVSTSIQVSKTGRVKYSTIFLEAGPNREQASQTQVASGTDVLQYIYELPVSRGLHACRHDQAHGKESCVASDM</sequence>
<feature type="domain" description="PilY1 beta-propeller" evidence="4">
    <location>
        <begin position="758"/>
        <end position="890"/>
    </location>
</feature>
<keyword evidence="3" id="KW-0732">Signal</keyword>
<evidence type="ECO:0000256" key="1">
    <source>
        <dbReference type="ARBA" id="ARBA00022723"/>
    </source>
</evidence>
<dbReference type="EMBL" id="CP043494">
    <property type="protein sequence ID" value="WNG49497.1"/>
    <property type="molecule type" value="Genomic_DNA"/>
</dbReference>
<evidence type="ECO:0000313" key="6">
    <source>
        <dbReference type="Proteomes" id="UP001611383"/>
    </source>
</evidence>
<dbReference type="SUPFAM" id="SSF53300">
    <property type="entry name" value="vWA-like"/>
    <property type="match status" value="1"/>
</dbReference>
<organism evidence="5 6">
    <name type="scientific">Archangium minus</name>
    <dbReference type="NCBI Taxonomy" id="83450"/>
    <lineage>
        <taxon>Bacteria</taxon>
        <taxon>Pseudomonadati</taxon>
        <taxon>Myxococcota</taxon>
        <taxon>Myxococcia</taxon>
        <taxon>Myxococcales</taxon>
        <taxon>Cystobacterineae</taxon>
        <taxon>Archangiaceae</taxon>
        <taxon>Archangium</taxon>
    </lineage>
</organism>
<keyword evidence="2" id="KW-0106">Calcium</keyword>
<feature type="chain" id="PRO_5047156280" evidence="3">
    <location>
        <begin position="25"/>
        <end position="1519"/>
    </location>
</feature>
<gene>
    <name evidence="5" type="ORF">F0U60_39300</name>
</gene>
<evidence type="ECO:0000259" key="4">
    <source>
        <dbReference type="Pfam" id="PF05567"/>
    </source>
</evidence>
<evidence type="ECO:0000256" key="3">
    <source>
        <dbReference type="SAM" id="SignalP"/>
    </source>
</evidence>
<dbReference type="Gene3D" id="3.40.50.410">
    <property type="entry name" value="von Willebrand factor, type A domain"/>
    <property type="match status" value="1"/>
</dbReference>
<protein>
    <submittedName>
        <fullName evidence="5">Pilus assembly protein PilY</fullName>
    </submittedName>
</protein>
<proteinExistence type="predicted"/>